<dbReference type="EMBL" id="CP052766">
    <property type="protein sequence ID" value="QJR79646.1"/>
    <property type="molecule type" value="Genomic_DNA"/>
</dbReference>
<dbReference type="KEGG" id="apel:CA267_001945"/>
<gene>
    <name evidence="1" type="ORF">CA267_001945</name>
</gene>
<name>A0A6M4MBX2_9ALTE</name>
<evidence type="ECO:0000313" key="2">
    <source>
        <dbReference type="Proteomes" id="UP000219285"/>
    </source>
</evidence>
<proteinExistence type="predicted"/>
<dbReference type="Pfam" id="PF06322">
    <property type="entry name" value="Phage_NinH"/>
    <property type="match status" value="1"/>
</dbReference>
<keyword evidence="2" id="KW-1185">Reference proteome</keyword>
<dbReference type="AlphaFoldDB" id="A0A6M4MBX2"/>
<sequence>MKARLLKTTLRGFRGVSFPVEVDALYESFGHLFVSAPELIAVGADESYLDGFEAWHFSGGEYEIIEPSADEKLRERIGREYQTIPDALIGTRGNQSQLADLLNCSRHTILKFIADKAGENHWIRLINGTPRLFTATAGRKAA</sequence>
<organism evidence="1 2">
    <name type="scientific">Alteromonas pelagimontana</name>
    <dbReference type="NCBI Taxonomy" id="1858656"/>
    <lineage>
        <taxon>Bacteria</taxon>
        <taxon>Pseudomonadati</taxon>
        <taxon>Pseudomonadota</taxon>
        <taxon>Gammaproteobacteria</taxon>
        <taxon>Alteromonadales</taxon>
        <taxon>Alteromonadaceae</taxon>
        <taxon>Alteromonas/Salinimonas group</taxon>
        <taxon>Alteromonas</taxon>
    </lineage>
</organism>
<protein>
    <submittedName>
        <fullName evidence="1">Uncharacterized protein</fullName>
    </submittedName>
</protein>
<accession>A0A6M4MBX2</accession>
<evidence type="ECO:0000313" key="1">
    <source>
        <dbReference type="EMBL" id="QJR79646.1"/>
    </source>
</evidence>
<dbReference type="Proteomes" id="UP000219285">
    <property type="component" value="Chromosome"/>
</dbReference>
<reference evidence="2" key="1">
    <citation type="submission" date="2014-12" db="EMBL/GenBank/DDBJ databases">
        <title>Complete genome sequence of a multi-drug resistant Klebsiella pneumoniae.</title>
        <authorList>
            <person name="Hua X."/>
            <person name="Chen Q."/>
            <person name="Li X."/>
            <person name="Feng Y."/>
            <person name="Ruan Z."/>
            <person name="Yu Y."/>
        </authorList>
    </citation>
    <scope>NUCLEOTIDE SEQUENCE [LARGE SCALE GENOMIC DNA]</scope>
    <source>
        <strain evidence="2">5.12</strain>
    </source>
</reference>
<dbReference type="OrthoDB" id="8480794at2"/>
<dbReference type="RefSeq" id="WP_083638393.1">
    <property type="nucleotide sequence ID" value="NZ_CP052766.1"/>
</dbReference>
<dbReference type="InterPro" id="IPR010454">
    <property type="entry name" value="Phage_NinH"/>
</dbReference>
<reference evidence="1 2" key="2">
    <citation type="submission" date="2020-04" db="EMBL/GenBank/DDBJ databases">
        <title>Complete genome sequence of Alteromonas pelagimontana 5.12T.</title>
        <authorList>
            <person name="Sinha R.K."/>
            <person name="Krishnan K.P."/>
            <person name="Kurian J.P."/>
        </authorList>
    </citation>
    <scope>NUCLEOTIDE SEQUENCE [LARGE SCALE GENOMIC DNA]</scope>
    <source>
        <strain evidence="1 2">5.12</strain>
    </source>
</reference>